<dbReference type="GO" id="GO:0016887">
    <property type="term" value="F:ATP hydrolysis activity"/>
    <property type="evidence" value="ECO:0007669"/>
    <property type="project" value="InterPro"/>
</dbReference>
<sequence length="205" mass="22946">MIEVAIKKSLNRYDGPGFLEVNHSFTDHRVTALSGPSGVGKTTFLRILAGLATPDEGTVRVQGATWLDTRASLSLSPQQRRTGFVFQDYALFQTMNVTKHLEYAGADGPYLEQLLSIGKMEAFRKHLPRQLSGGQQQRLAILRALALKPRLLLMDEPFSAMDNKLKMSLMADLKKLITDRKITCLIATHYPFETEGFADELFELT</sequence>
<dbReference type="SMART" id="SM00382">
    <property type="entry name" value="AAA"/>
    <property type="match status" value="1"/>
</dbReference>
<dbReference type="InterPro" id="IPR003439">
    <property type="entry name" value="ABC_transporter-like_ATP-bd"/>
</dbReference>
<dbReference type="EMBL" id="WVHS01000002">
    <property type="protein sequence ID" value="MXV15073.1"/>
    <property type="molecule type" value="Genomic_DNA"/>
</dbReference>
<dbReference type="AlphaFoldDB" id="A0A7K1XVQ4"/>
<evidence type="ECO:0000256" key="2">
    <source>
        <dbReference type="ARBA" id="ARBA00022840"/>
    </source>
</evidence>
<evidence type="ECO:0000313" key="5">
    <source>
        <dbReference type="Proteomes" id="UP000451233"/>
    </source>
</evidence>
<reference evidence="4 5" key="1">
    <citation type="submission" date="2019-11" db="EMBL/GenBank/DDBJ databases">
        <title>Pedobacter sp. HMF7056 Genome sequencing and assembly.</title>
        <authorList>
            <person name="Kang H."/>
            <person name="Kim H."/>
            <person name="Joh K."/>
        </authorList>
    </citation>
    <scope>NUCLEOTIDE SEQUENCE [LARGE SCALE GENOMIC DNA]</scope>
    <source>
        <strain evidence="4 5">HMF7056</strain>
    </source>
</reference>
<dbReference type="Gene3D" id="3.40.50.300">
    <property type="entry name" value="P-loop containing nucleotide triphosphate hydrolases"/>
    <property type="match status" value="1"/>
</dbReference>
<dbReference type="GO" id="GO:0005524">
    <property type="term" value="F:ATP binding"/>
    <property type="evidence" value="ECO:0007669"/>
    <property type="project" value="UniProtKB-KW"/>
</dbReference>
<dbReference type="Pfam" id="PF00005">
    <property type="entry name" value="ABC_tran"/>
    <property type="match status" value="1"/>
</dbReference>
<evidence type="ECO:0000313" key="4">
    <source>
        <dbReference type="EMBL" id="MXV15073.1"/>
    </source>
</evidence>
<dbReference type="InterPro" id="IPR050334">
    <property type="entry name" value="Molybdenum_import_ModC"/>
</dbReference>
<organism evidence="4 5">
    <name type="scientific">Hufsiella ginkgonis</name>
    <dbReference type="NCBI Taxonomy" id="2695274"/>
    <lineage>
        <taxon>Bacteria</taxon>
        <taxon>Pseudomonadati</taxon>
        <taxon>Bacteroidota</taxon>
        <taxon>Sphingobacteriia</taxon>
        <taxon>Sphingobacteriales</taxon>
        <taxon>Sphingobacteriaceae</taxon>
        <taxon>Hufsiella</taxon>
    </lineage>
</organism>
<dbReference type="InterPro" id="IPR027417">
    <property type="entry name" value="P-loop_NTPase"/>
</dbReference>
<evidence type="ECO:0000259" key="3">
    <source>
        <dbReference type="PROSITE" id="PS50893"/>
    </source>
</evidence>
<comment type="caution">
    <text evidence="4">The sequence shown here is derived from an EMBL/GenBank/DDBJ whole genome shotgun (WGS) entry which is preliminary data.</text>
</comment>
<dbReference type="Proteomes" id="UP000451233">
    <property type="component" value="Unassembled WGS sequence"/>
</dbReference>
<dbReference type="PANTHER" id="PTHR43514">
    <property type="entry name" value="ABC TRANSPORTER I FAMILY MEMBER 10"/>
    <property type="match status" value="1"/>
</dbReference>
<dbReference type="PROSITE" id="PS50893">
    <property type="entry name" value="ABC_TRANSPORTER_2"/>
    <property type="match status" value="1"/>
</dbReference>
<feature type="domain" description="ABC transporter" evidence="3">
    <location>
        <begin position="1"/>
        <end position="204"/>
    </location>
</feature>
<dbReference type="PROSITE" id="PS00211">
    <property type="entry name" value="ABC_TRANSPORTER_1"/>
    <property type="match status" value="1"/>
</dbReference>
<dbReference type="PANTHER" id="PTHR43514:SF4">
    <property type="entry name" value="ABC TRANSPORTER I FAMILY MEMBER 10"/>
    <property type="match status" value="1"/>
</dbReference>
<dbReference type="InterPro" id="IPR017871">
    <property type="entry name" value="ABC_transporter-like_CS"/>
</dbReference>
<protein>
    <submittedName>
        <fullName evidence="4">ATP-binding cassette domain-containing protein</fullName>
    </submittedName>
</protein>
<name>A0A7K1XVQ4_9SPHI</name>
<dbReference type="SUPFAM" id="SSF52540">
    <property type="entry name" value="P-loop containing nucleoside triphosphate hydrolases"/>
    <property type="match status" value="1"/>
</dbReference>
<gene>
    <name evidence="4" type="ORF">GS398_07160</name>
</gene>
<evidence type="ECO:0000256" key="1">
    <source>
        <dbReference type="ARBA" id="ARBA00022741"/>
    </source>
</evidence>
<accession>A0A7K1XVQ4</accession>
<keyword evidence="5" id="KW-1185">Reference proteome</keyword>
<keyword evidence="2 4" id="KW-0067">ATP-binding</keyword>
<keyword evidence="1" id="KW-0547">Nucleotide-binding</keyword>
<dbReference type="RefSeq" id="WP_160906094.1">
    <property type="nucleotide sequence ID" value="NZ_WVHS01000002.1"/>
</dbReference>
<dbReference type="InterPro" id="IPR003593">
    <property type="entry name" value="AAA+_ATPase"/>
</dbReference>
<proteinExistence type="predicted"/>